<dbReference type="SUPFAM" id="SSF110221">
    <property type="entry name" value="AbfB domain"/>
    <property type="match status" value="1"/>
</dbReference>
<dbReference type="PANTHER" id="PTHR39447">
    <property type="entry name" value="ALPHA-L-ARABINOFURANOSIDASE B"/>
    <property type="match status" value="1"/>
</dbReference>
<dbReference type="PANTHER" id="PTHR39447:SF2">
    <property type="entry name" value="ALPHA-L-ARABINOFURANOSIDASE B"/>
    <property type="match status" value="1"/>
</dbReference>
<dbReference type="Gene3D" id="2.80.10.50">
    <property type="match status" value="1"/>
</dbReference>
<keyword evidence="8" id="KW-1015">Disulfide bond</keyword>
<comment type="subcellular location">
    <subcellularLocation>
        <location evidence="9">Secreted</location>
    </subcellularLocation>
</comment>
<keyword evidence="6 9" id="KW-0326">Glycosidase</keyword>
<feature type="domain" description="Alpha-L-arabinofuranosidase B arabinose-binding" evidence="10">
    <location>
        <begin position="362"/>
        <end position="505"/>
    </location>
</feature>
<protein>
    <recommendedName>
        <fullName evidence="9">Alpha-L-arabinofuranosidase</fullName>
        <ecNumber evidence="9">3.2.1.55</ecNumber>
    </recommendedName>
</protein>
<accession>A0A8H6GWD0</accession>
<feature type="active site" description="Nucleophile" evidence="7">
    <location>
        <position position="231"/>
    </location>
</feature>
<evidence type="ECO:0000256" key="6">
    <source>
        <dbReference type="ARBA" id="ARBA00023295"/>
    </source>
</evidence>
<comment type="caution">
    <text evidence="12">The sequence shown here is derived from an EMBL/GenBank/DDBJ whole genome shotgun (WGS) entry which is preliminary data.</text>
</comment>
<evidence type="ECO:0000259" key="11">
    <source>
        <dbReference type="Pfam" id="PF09206"/>
    </source>
</evidence>
<dbReference type="GO" id="GO:0046556">
    <property type="term" value="F:alpha-L-arabinofuranosidase activity"/>
    <property type="evidence" value="ECO:0007669"/>
    <property type="project" value="UniProtKB-UniRule"/>
</dbReference>
<evidence type="ECO:0000313" key="12">
    <source>
        <dbReference type="EMBL" id="KAF6525593.1"/>
    </source>
</evidence>
<dbReference type="InterPro" id="IPR015289">
    <property type="entry name" value="A-L-arabinofuranosidase_B_cat"/>
</dbReference>
<organism evidence="12 13">
    <name type="scientific">Fusarium oxysporum f. sp. conglutinans</name>
    <dbReference type="NCBI Taxonomy" id="100902"/>
    <lineage>
        <taxon>Eukaryota</taxon>
        <taxon>Fungi</taxon>
        <taxon>Dikarya</taxon>
        <taxon>Ascomycota</taxon>
        <taxon>Pezizomycotina</taxon>
        <taxon>Sordariomycetes</taxon>
        <taxon>Hypocreomycetidae</taxon>
        <taxon>Hypocreales</taxon>
        <taxon>Nectriaceae</taxon>
        <taxon>Fusarium</taxon>
        <taxon>Fusarium oxysporum species complex</taxon>
    </lineage>
</organism>
<dbReference type="GO" id="GO:0045490">
    <property type="term" value="P:pectin catabolic process"/>
    <property type="evidence" value="ECO:0007669"/>
    <property type="project" value="TreeGrafter"/>
</dbReference>
<dbReference type="InterPro" id="IPR036195">
    <property type="entry name" value="AbfB_ABD_sf"/>
</dbReference>
<keyword evidence="5" id="KW-0325">Glycoprotein</keyword>
<keyword evidence="3" id="KW-0732">Signal</keyword>
<evidence type="ECO:0000256" key="8">
    <source>
        <dbReference type="PIRSR" id="PIRSR638964-3"/>
    </source>
</evidence>
<feature type="disulfide bond" evidence="8">
    <location>
        <begin position="90"/>
        <end position="95"/>
    </location>
</feature>
<feature type="active site" description="Proton donor" evidence="7">
    <location>
        <position position="306"/>
    </location>
</feature>
<dbReference type="Gene3D" id="2.60.120.200">
    <property type="match status" value="1"/>
</dbReference>
<comment type="catalytic activity">
    <reaction evidence="1 9">
        <text>Hydrolysis of terminal non-reducing alpha-L-arabinofuranoside residues in alpha-L-arabinosides.</text>
        <dbReference type="EC" id="3.2.1.55"/>
    </reaction>
</comment>
<dbReference type="UniPathway" id="UPA00667"/>
<evidence type="ECO:0000256" key="4">
    <source>
        <dbReference type="ARBA" id="ARBA00022801"/>
    </source>
</evidence>
<keyword evidence="9" id="KW-0119">Carbohydrate metabolism</keyword>
<feature type="disulfide bond" evidence="8">
    <location>
        <begin position="412"/>
        <end position="450"/>
    </location>
</feature>
<dbReference type="InterPro" id="IPR013320">
    <property type="entry name" value="ConA-like_dom_sf"/>
</dbReference>
<evidence type="ECO:0000256" key="2">
    <source>
        <dbReference type="ARBA" id="ARBA00006963"/>
    </source>
</evidence>
<dbReference type="Pfam" id="PF05270">
    <property type="entry name" value="AbfB"/>
    <property type="match status" value="1"/>
</dbReference>
<evidence type="ECO:0000256" key="5">
    <source>
        <dbReference type="ARBA" id="ARBA00023180"/>
    </source>
</evidence>
<dbReference type="InterPro" id="IPR007934">
    <property type="entry name" value="AbfB_ABD"/>
</dbReference>
<dbReference type="EMBL" id="JACDXP010000004">
    <property type="protein sequence ID" value="KAF6525593.1"/>
    <property type="molecule type" value="Genomic_DNA"/>
</dbReference>
<dbReference type="GO" id="GO:0045493">
    <property type="term" value="P:xylan catabolic process"/>
    <property type="evidence" value="ECO:0007669"/>
    <property type="project" value="UniProtKB-KW"/>
</dbReference>
<evidence type="ECO:0000256" key="9">
    <source>
        <dbReference type="RuleBase" id="RU367111"/>
    </source>
</evidence>
<keyword evidence="4 9" id="KW-0378">Hydrolase</keyword>
<dbReference type="GO" id="GO:0046373">
    <property type="term" value="P:L-arabinose metabolic process"/>
    <property type="evidence" value="ECO:0007669"/>
    <property type="project" value="UniProtKB-UniRule"/>
</dbReference>
<dbReference type="AlphaFoldDB" id="A0A8H6GWD0"/>
<proteinExistence type="inferred from homology"/>
<dbReference type="Proteomes" id="UP000593570">
    <property type="component" value="Unassembled WGS sequence"/>
</dbReference>
<evidence type="ECO:0000256" key="1">
    <source>
        <dbReference type="ARBA" id="ARBA00001462"/>
    </source>
</evidence>
<evidence type="ECO:0000256" key="3">
    <source>
        <dbReference type="ARBA" id="ARBA00022729"/>
    </source>
</evidence>
<evidence type="ECO:0000259" key="10">
    <source>
        <dbReference type="Pfam" id="PF05270"/>
    </source>
</evidence>
<dbReference type="Pfam" id="PF09206">
    <property type="entry name" value="ArabFuran-catal"/>
    <property type="match status" value="1"/>
</dbReference>
<evidence type="ECO:0000256" key="7">
    <source>
        <dbReference type="PIRSR" id="PIRSR638964-1"/>
    </source>
</evidence>
<keyword evidence="9" id="KW-0964">Secreted</keyword>
<gene>
    <name evidence="12" type="ORF">HZS61_011388</name>
</gene>
<comment type="similarity">
    <text evidence="2 9">Belongs to the glycosyl hydrolase 54 family.</text>
</comment>
<evidence type="ECO:0000313" key="13">
    <source>
        <dbReference type="Proteomes" id="UP000593570"/>
    </source>
</evidence>
<dbReference type="GO" id="GO:0031222">
    <property type="term" value="P:arabinan catabolic process"/>
    <property type="evidence" value="ECO:0007669"/>
    <property type="project" value="UniProtKB-UniRule"/>
</dbReference>
<feature type="disulfide bond" evidence="8">
    <location>
        <begin position="30"/>
        <end position="40"/>
    </location>
</feature>
<dbReference type="InterPro" id="IPR038964">
    <property type="entry name" value="ABFB"/>
</dbReference>
<reference evidence="12 13" key="1">
    <citation type="journal article" date="2020" name="bioRxiv">
        <title>A chromosome-scale genome assembly for the Fusarium oxysporum strain Fo5176 to establish a model Arabidopsis-fungal pathosystem.</title>
        <authorList>
            <person name="Fokkens L."/>
            <person name="Guo L."/>
            <person name="Dora S."/>
            <person name="Wang B."/>
            <person name="Ye K."/>
            <person name="Sanchez-Rodriguez C."/>
            <person name="Croll D."/>
        </authorList>
    </citation>
    <scope>NUCLEOTIDE SEQUENCE [LARGE SCALE GENOMIC DNA]</scope>
    <source>
        <strain evidence="12 13">Fo5176</strain>
    </source>
</reference>
<comment type="pathway">
    <text evidence="9">Glycan metabolism; L-arabinan degradation.</text>
</comment>
<name>A0A8H6GWD0_FUSOX</name>
<feature type="disulfide bond" evidence="8">
    <location>
        <begin position="186"/>
        <end position="187"/>
    </location>
</feature>
<dbReference type="GO" id="GO:0005576">
    <property type="term" value="C:extracellular region"/>
    <property type="evidence" value="ECO:0007669"/>
    <property type="project" value="UniProtKB-SubCell"/>
</dbReference>
<dbReference type="CDD" id="cd23399">
    <property type="entry name" value="beta-trefoil_ABD_ABFB"/>
    <property type="match status" value="1"/>
</dbReference>
<dbReference type="FunFam" id="2.80.10.50:FF:000059">
    <property type="entry name" value="Probable alpha-L-arabinofuranosidase B"/>
    <property type="match status" value="1"/>
</dbReference>
<dbReference type="EC" id="3.2.1.55" evidence="9"/>
<keyword evidence="9" id="KW-0624">Polysaccharide degradation</keyword>
<sequence>MTFRKTSYLLAGLAAAGKSTIGSYALSGPCDIYAAGGTPCVAAFGTTRALYGAYNGPLYQLQRGSDGKTTDIAPSSPGGVADVSVQDKFCANTTCAIPIIYDQSGKGNHLTRAPPGGGSKGPAPGQYDDIAAAYGAPVLVYGKKAYGIFVQSTVGYRNDKTTGVAVKNEPEGLYAIFDGTHYNDRCCFDFGNAETTNHADDNGSMEAIYFGDNTRWGYGAGSGPWVMADMENGLFSGQGSRYNQDHPTIESRFVTAFLKGDSSNLWSLRGGNEPAKSLSTYYSGPRPKGYYPMDKQGAIVLGIGGDNGNLDQGTWYEGVLTSGYPSNKTEDAVQANIAQAGFSAASLANGPPLKIGSTITLKATTPGFTSRYLAHDGSTVNTQVVTSSSDTAAQKKSSWIVRQGLVTSALGCVSLESVDTPGSFIRQNGFKLVINANDGSKPFSEDATWCPQQSFDSTGSNALRSWNYPTRYFRHYSNTGYAAMDGGWNDFDASTDFTEDASWLISSSFQK</sequence>
<dbReference type="SUPFAM" id="SSF49899">
    <property type="entry name" value="Concanavalin A-like lectins/glucanases"/>
    <property type="match status" value="1"/>
</dbReference>
<keyword evidence="9" id="KW-0858">Xylan degradation</keyword>
<feature type="domain" description="Alpha-L-arabinofuranosidase B catalytic" evidence="11">
    <location>
        <begin position="29"/>
        <end position="343"/>
    </location>
</feature>